<evidence type="ECO:0000313" key="3">
    <source>
        <dbReference type="Proteomes" id="UP000199317"/>
    </source>
</evidence>
<organism evidence="2 3">
    <name type="scientific">Paracidovorax cattleyae</name>
    <dbReference type="NCBI Taxonomy" id="80868"/>
    <lineage>
        <taxon>Bacteria</taxon>
        <taxon>Pseudomonadati</taxon>
        <taxon>Pseudomonadota</taxon>
        <taxon>Betaproteobacteria</taxon>
        <taxon>Burkholderiales</taxon>
        <taxon>Comamonadaceae</taxon>
        <taxon>Paracidovorax</taxon>
    </lineage>
</organism>
<sequence>MKPRFWREILGWIVAIICWSCWVLAYVQSNLWWLPVSVIPYVLYKRFFPREEASDDEDGQSS</sequence>
<evidence type="ECO:0000256" key="1">
    <source>
        <dbReference type="SAM" id="Phobius"/>
    </source>
</evidence>
<dbReference type="AlphaFoldDB" id="A0A1H0UZR1"/>
<keyword evidence="1" id="KW-0472">Membrane</keyword>
<keyword evidence="3" id="KW-1185">Reference proteome</keyword>
<protein>
    <submittedName>
        <fullName evidence="2">Uncharacterized protein</fullName>
    </submittedName>
</protein>
<name>A0A1H0UZR1_9BURK</name>
<dbReference type="Proteomes" id="UP000199317">
    <property type="component" value="Unassembled WGS sequence"/>
</dbReference>
<keyword evidence="1" id="KW-0812">Transmembrane</keyword>
<dbReference type="EMBL" id="FNJL01000022">
    <property type="protein sequence ID" value="SDP71667.1"/>
    <property type="molecule type" value="Genomic_DNA"/>
</dbReference>
<gene>
    <name evidence="2" type="ORF">SAMN04489708_12278</name>
</gene>
<proteinExistence type="predicted"/>
<keyword evidence="1" id="KW-1133">Transmembrane helix</keyword>
<dbReference type="RefSeq" id="WP_092836580.1">
    <property type="nucleotide sequence ID" value="NZ_CP028290.1"/>
</dbReference>
<reference evidence="3" key="1">
    <citation type="submission" date="2016-10" db="EMBL/GenBank/DDBJ databases">
        <authorList>
            <person name="Varghese N."/>
            <person name="Submissions S."/>
        </authorList>
    </citation>
    <scope>NUCLEOTIDE SEQUENCE [LARGE SCALE GENOMIC DNA]</scope>
    <source>
        <strain evidence="3">DSM 17101</strain>
    </source>
</reference>
<evidence type="ECO:0000313" key="2">
    <source>
        <dbReference type="EMBL" id="SDP71667.1"/>
    </source>
</evidence>
<accession>A0A1H0UZR1</accession>
<feature type="transmembrane region" description="Helical" evidence="1">
    <location>
        <begin position="9"/>
        <end position="27"/>
    </location>
</feature>